<dbReference type="KEGG" id="paca:ID47_02100"/>
<name>A0A077AUS8_9PROT</name>
<dbReference type="GO" id="GO:0043952">
    <property type="term" value="P:protein transport by the Sec complex"/>
    <property type="evidence" value="ECO:0007669"/>
    <property type="project" value="UniProtKB-UniRule"/>
</dbReference>
<dbReference type="PRINTS" id="PR01755">
    <property type="entry name" value="SECFTRNLCASE"/>
</dbReference>
<evidence type="ECO:0000256" key="8">
    <source>
        <dbReference type="ARBA" id="ARBA00023136"/>
    </source>
</evidence>
<proteinExistence type="inferred from homology"/>
<dbReference type="GO" id="GO:0015450">
    <property type="term" value="F:protein-transporting ATPase activity"/>
    <property type="evidence" value="ECO:0007669"/>
    <property type="project" value="InterPro"/>
</dbReference>
<keyword evidence="2 9" id="KW-0813">Transport</keyword>
<evidence type="ECO:0000256" key="2">
    <source>
        <dbReference type="ARBA" id="ARBA00022448"/>
    </source>
</evidence>
<dbReference type="NCBIfam" id="TIGR00916">
    <property type="entry name" value="2A0604s01"/>
    <property type="match status" value="1"/>
</dbReference>
<keyword evidence="7 9" id="KW-0811">Translocation</keyword>
<feature type="domain" description="Protein export membrane protein SecD/SecF C-terminal" evidence="10">
    <location>
        <begin position="119"/>
        <end position="297"/>
    </location>
</feature>
<feature type="transmembrane region" description="Helical" evidence="9">
    <location>
        <begin position="12"/>
        <end position="35"/>
    </location>
</feature>
<dbReference type="GO" id="GO:0006605">
    <property type="term" value="P:protein targeting"/>
    <property type="evidence" value="ECO:0007669"/>
    <property type="project" value="UniProtKB-UniRule"/>
</dbReference>
<dbReference type="Pfam" id="PF02355">
    <property type="entry name" value="SecD_SecF_C"/>
    <property type="match status" value="1"/>
</dbReference>
<comment type="subunit">
    <text evidence="9">Forms a complex with SecD. Part of the essential Sec protein translocation apparatus which comprises SecA, SecYEG and auxiliary proteins SecDF-YajC and YidC.</text>
</comment>
<comment type="caution">
    <text evidence="9">Lacks conserved residue(s) required for the propagation of feature annotation.</text>
</comment>
<dbReference type="SUPFAM" id="SSF82866">
    <property type="entry name" value="Multidrug efflux transporter AcrB transmembrane domain"/>
    <property type="match status" value="1"/>
</dbReference>
<organism evidence="11 12">
    <name type="scientific">Candidatus Odyssella acanthamoebae</name>
    <dbReference type="NCBI Taxonomy" id="91604"/>
    <lineage>
        <taxon>Bacteria</taxon>
        <taxon>Pseudomonadati</taxon>
        <taxon>Pseudomonadota</taxon>
        <taxon>Alphaproteobacteria</taxon>
        <taxon>Holosporales</taxon>
        <taxon>Candidatus Paracaedibacteraceae</taxon>
        <taxon>Candidatus Odyssella</taxon>
    </lineage>
</organism>
<accession>A0A077AUS8</accession>
<dbReference type="EMBL" id="CP008941">
    <property type="protein sequence ID" value="AIK95784.1"/>
    <property type="molecule type" value="Genomic_DNA"/>
</dbReference>
<evidence type="ECO:0000256" key="7">
    <source>
        <dbReference type="ARBA" id="ARBA00023010"/>
    </source>
</evidence>
<evidence type="ECO:0000256" key="9">
    <source>
        <dbReference type="HAMAP-Rule" id="MF_01464"/>
    </source>
</evidence>
<dbReference type="Pfam" id="PF07549">
    <property type="entry name" value="Sec_GG"/>
    <property type="match status" value="1"/>
</dbReference>
<dbReference type="InterPro" id="IPR048634">
    <property type="entry name" value="SecD_SecF_C"/>
</dbReference>
<comment type="similarity">
    <text evidence="9">Belongs to the SecD/SecF family. SecF subfamily.</text>
</comment>
<dbReference type="HOGENOM" id="CLU_050012_1_1_5"/>
<dbReference type="HAMAP" id="MF_01464_B">
    <property type="entry name" value="SecF_B"/>
    <property type="match status" value="1"/>
</dbReference>
<dbReference type="InterPro" id="IPR022645">
    <property type="entry name" value="SecD/SecF_bac"/>
</dbReference>
<keyword evidence="12" id="KW-1185">Reference proteome</keyword>
<evidence type="ECO:0000313" key="11">
    <source>
        <dbReference type="EMBL" id="AIK95784.1"/>
    </source>
</evidence>
<feature type="transmembrane region" description="Helical" evidence="9">
    <location>
        <begin position="245"/>
        <end position="262"/>
    </location>
</feature>
<keyword evidence="6 9" id="KW-1133">Transmembrane helix</keyword>
<dbReference type="eggNOG" id="COG0341">
    <property type="taxonomic scope" value="Bacteria"/>
</dbReference>
<keyword evidence="3 9" id="KW-1003">Cell membrane</keyword>
<evidence type="ECO:0000256" key="4">
    <source>
        <dbReference type="ARBA" id="ARBA00022692"/>
    </source>
</evidence>
<dbReference type="STRING" id="91604.ID47_02100"/>
<evidence type="ECO:0000256" key="3">
    <source>
        <dbReference type="ARBA" id="ARBA00022475"/>
    </source>
</evidence>
<dbReference type="InterPro" id="IPR055344">
    <property type="entry name" value="SecD_SecF_C_bact"/>
</dbReference>
<comment type="subcellular location">
    <subcellularLocation>
        <location evidence="1 9">Cell membrane</location>
        <topology evidence="1 9">Multi-pass membrane protein</topology>
    </subcellularLocation>
</comment>
<comment type="function">
    <text evidence="9">Part of the Sec protein translocase complex. Interacts with the SecYEG preprotein conducting channel. SecDF uses the proton motive force (PMF) to complete protein translocation after the ATP-dependent function of SecA.</text>
</comment>
<gene>
    <name evidence="9" type="primary">secF</name>
    <name evidence="11" type="ORF">ID47_02100</name>
</gene>
<feature type="transmembrane region" description="Helical" evidence="9">
    <location>
        <begin position="274"/>
        <end position="296"/>
    </location>
</feature>
<dbReference type="GO" id="GO:0005886">
    <property type="term" value="C:plasma membrane"/>
    <property type="evidence" value="ECO:0007669"/>
    <property type="project" value="UniProtKB-SubCell"/>
</dbReference>
<dbReference type="PANTHER" id="PTHR30081:SF8">
    <property type="entry name" value="PROTEIN TRANSLOCASE SUBUNIT SECF"/>
    <property type="match status" value="1"/>
</dbReference>
<evidence type="ECO:0000256" key="1">
    <source>
        <dbReference type="ARBA" id="ARBA00004651"/>
    </source>
</evidence>
<dbReference type="AlphaFoldDB" id="A0A077AUS8"/>
<dbReference type="PANTHER" id="PTHR30081">
    <property type="entry name" value="PROTEIN-EXPORT MEMBRANE PROTEIN SEC"/>
    <property type="match status" value="1"/>
</dbReference>
<dbReference type="RefSeq" id="WP_038463225.1">
    <property type="nucleotide sequence ID" value="NZ_CP008941.1"/>
</dbReference>
<dbReference type="Proteomes" id="UP000028926">
    <property type="component" value="Chromosome"/>
</dbReference>
<evidence type="ECO:0000256" key="6">
    <source>
        <dbReference type="ARBA" id="ARBA00022989"/>
    </source>
</evidence>
<evidence type="ECO:0000256" key="5">
    <source>
        <dbReference type="ARBA" id="ARBA00022927"/>
    </source>
</evidence>
<feature type="transmembrane region" description="Helical" evidence="9">
    <location>
        <begin position="196"/>
        <end position="218"/>
    </location>
</feature>
<keyword evidence="5 9" id="KW-0653">Protein transport</keyword>
<feature type="transmembrane region" description="Helical" evidence="9">
    <location>
        <begin position="167"/>
        <end position="190"/>
    </location>
</feature>
<dbReference type="GO" id="GO:0065002">
    <property type="term" value="P:intracellular protein transmembrane transport"/>
    <property type="evidence" value="ECO:0007669"/>
    <property type="project" value="UniProtKB-UniRule"/>
</dbReference>
<dbReference type="InterPro" id="IPR022646">
    <property type="entry name" value="SecD/SecF_CS"/>
</dbReference>
<reference evidence="11 12" key="1">
    <citation type="submission" date="2014-07" db="EMBL/GenBank/DDBJ databases">
        <title>Comparative genomic insights into amoeba endosymbionts belonging to the families of Holosporaceae and Candidatus Midichloriaceae within Rickettsiales.</title>
        <authorList>
            <person name="Wang Z."/>
            <person name="Wu M."/>
        </authorList>
    </citation>
    <scope>NUCLEOTIDE SEQUENCE [LARGE SCALE GENOMIC DNA]</scope>
    <source>
        <strain evidence="11">PRA3</strain>
    </source>
</reference>
<dbReference type="Gene3D" id="1.20.1640.10">
    <property type="entry name" value="Multidrug efflux transporter AcrB transmembrane domain"/>
    <property type="match status" value="1"/>
</dbReference>
<dbReference type="NCBIfam" id="TIGR00966">
    <property type="entry name" value="transloc_SecF"/>
    <property type="match status" value="1"/>
</dbReference>
<dbReference type="InterPro" id="IPR022813">
    <property type="entry name" value="SecD/SecF_arch_bac"/>
</dbReference>
<dbReference type="OrthoDB" id="9774769at2"/>
<sequence>MAYLRLVPQNVNINFVGIRFITFLISTIVVLATVITMSTKGLNYGIDFEGGYIFEVRLKEEPNIPELRNKLASLNLGETAIQKFGADHDVLVRVERKVAEGADENASQQKVIDTVKGAIGVDQDYRRIETIGPKVGEELVHNSMKAVLLALAAMLIYIAVRFEWQFAVCGIIALIHDTVGILALFSIFPFEFNETAIIAILITAGYSINDTIVIFDRIRENLRKYKKMELGALINKSLNETLSRTVLTGATTLTSLLALYIWGGSVISSFSLPIIIGIMIGSFSSIFLASPLLLYLNIKRGEEVAVPTNSN</sequence>
<protein>
    <recommendedName>
        <fullName evidence="9">Protein-export membrane protein SecF</fullName>
    </recommendedName>
</protein>
<keyword evidence="4 9" id="KW-0812">Transmembrane</keyword>
<dbReference type="InterPro" id="IPR005665">
    <property type="entry name" value="SecF_bac"/>
</dbReference>
<evidence type="ECO:0000313" key="12">
    <source>
        <dbReference type="Proteomes" id="UP000028926"/>
    </source>
</evidence>
<evidence type="ECO:0000259" key="10">
    <source>
        <dbReference type="Pfam" id="PF02355"/>
    </source>
</evidence>
<keyword evidence="8 9" id="KW-0472">Membrane</keyword>